<dbReference type="SUPFAM" id="SSF57667">
    <property type="entry name" value="beta-beta-alpha zinc fingers"/>
    <property type="match status" value="1"/>
</dbReference>
<keyword evidence="1" id="KW-0479">Metal-binding</keyword>
<sequence>MEINQDNDGDTMVDDTGALEHMDIADEIEIKDVIKIRKKKPNVLDDENKLKEFEDSCNVDVHKLSSEEKLQDVLDRKSTPNYQNSPHRCELCFKGFLAANLLTNHFLMHHDPSIPQIHNKRQTT</sequence>
<keyword evidence="1" id="KW-0863">Zinc-finger</keyword>
<dbReference type="KEGG" id="sliu:111359140"/>
<organism evidence="3 4">
    <name type="scientific">Spodoptera litura</name>
    <name type="common">Asian cotton leafworm</name>
    <dbReference type="NCBI Taxonomy" id="69820"/>
    <lineage>
        <taxon>Eukaryota</taxon>
        <taxon>Metazoa</taxon>
        <taxon>Ecdysozoa</taxon>
        <taxon>Arthropoda</taxon>
        <taxon>Hexapoda</taxon>
        <taxon>Insecta</taxon>
        <taxon>Pterygota</taxon>
        <taxon>Neoptera</taxon>
        <taxon>Endopterygota</taxon>
        <taxon>Lepidoptera</taxon>
        <taxon>Glossata</taxon>
        <taxon>Ditrysia</taxon>
        <taxon>Noctuoidea</taxon>
        <taxon>Noctuidae</taxon>
        <taxon>Amphipyrinae</taxon>
        <taxon>Spodoptera</taxon>
    </lineage>
</organism>
<keyword evidence="3" id="KW-1185">Reference proteome</keyword>
<gene>
    <name evidence="4" type="primary">LOC111359140</name>
</gene>
<name>A0A9J7J0V5_SPOLT</name>
<reference evidence="4" key="1">
    <citation type="submission" date="2025-08" db="UniProtKB">
        <authorList>
            <consortium name="RefSeq"/>
        </authorList>
    </citation>
    <scope>IDENTIFICATION</scope>
    <source>
        <strain evidence="4">Ishihara</strain>
        <tissue evidence="4">Whole body</tissue>
    </source>
</reference>
<evidence type="ECO:0000256" key="1">
    <source>
        <dbReference type="PROSITE-ProRule" id="PRU00042"/>
    </source>
</evidence>
<keyword evidence="1" id="KW-0862">Zinc</keyword>
<evidence type="ECO:0000313" key="4">
    <source>
        <dbReference type="RefSeq" id="XP_022830360.1"/>
    </source>
</evidence>
<dbReference type="PROSITE" id="PS50157">
    <property type="entry name" value="ZINC_FINGER_C2H2_2"/>
    <property type="match status" value="1"/>
</dbReference>
<dbReference type="PROSITE" id="PS00028">
    <property type="entry name" value="ZINC_FINGER_C2H2_1"/>
    <property type="match status" value="1"/>
</dbReference>
<evidence type="ECO:0000313" key="3">
    <source>
        <dbReference type="Proteomes" id="UP000301870"/>
    </source>
</evidence>
<accession>A0A9J7J0V5</accession>
<dbReference type="AlphaFoldDB" id="A0A9J7J0V5"/>
<protein>
    <submittedName>
        <fullName evidence="4">Uncharacterized protein LOC111359140</fullName>
    </submittedName>
</protein>
<feature type="domain" description="C2H2-type" evidence="2">
    <location>
        <begin position="87"/>
        <end position="115"/>
    </location>
</feature>
<dbReference type="InterPro" id="IPR013087">
    <property type="entry name" value="Znf_C2H2_type"/>
</dbReference>
<dbReference type="GeneID" id="111359140"/>
<dbReference type="InterPro" id="IPR036236">
    <property type="entry name" value="Znf_C2H2_sf"/>
</dbReference>
<evidence type="ECO:0000259" key="2">
    <source>
        <dbReference type="PROSITE" id="PS50157"/>
    </source>
</evidence>
<dbReference type="OrthoDB" id="427030at2759"/>
<proteinExistence type="predicted"/>
<dbReference type="Proteomes" id="UP000301870">
    <property type="component" value="Chromosome 3"/>
</dbReference>
<dbReference type="RefSeq" id="XP_022830360.1">
    <property type="nucleotide sequence ID" value="XM_022974592.1"/>
</dbReference>
<dbReference type="GO" id="GO:0008270">
    <property type="term" value="F:zinc ion binding"/>
    <property type="evidence" value="ECO:0007669"/>
    <property type="project" value="UniProtKB-KW"/>
</dbReference>